<evidence type="ECO:0000313" key="1">
    <source>
        <dbReference type="EMBL" id="KPJ00485.1"/>
    </source>
</evidence>
<evidence type="ECO:0000313" key="2">
    <source>
        <dbReference type="Proteomes" id="UP000053268"/>
    </source>
</evidence>
<feature type="non-terminal residue" evidence="1">
    <location>
        <position position="1"/>
    </location>
</feature>
<proteinExistence type="predicted"/>
<organism evidence="1 2">
    <name type="scientific">Papilio xuthus</name>
    <name type="common">Asian swallowtail butterfly</name>
    <dbReference type="NCBI Taxonomy" id="66420"/>
    <lineage>
        <taxon>Eukaryota</taxon>
        <taxon>Metazoa</taxon>
        <taxon>Ecdysozoa</taxon>
        <taxon>Arthropoda</taxon>
        <taxon>Hexapoda</taxon>
        <taxon>Insecta</taxon>
        <taxon>Pterygota</taxon>
        <taxon>Neoptera</taxon>
        <taxon>Endopterygota</taxon>
        <taxon>Lepidoptera</taxon>
        <taxon>Glossata</taxon>
        <taxon>Ditrysia</taxon>
        <taxon>Papilionoidea</taxon>
        <taxon>Papilionidae</taxon>
        <taxon>Papilioninae</taxon>
        <taxon>Papilio</taxon>
    </lineage>
</organism>
<sequence length="31" mass="3505">VLSVEMTAGVATRRKSKSRRCWAKIENEAQV</sequence>
<dbReference type="AlphaFoldDB" id="A0A194Q653"/>
<reference evidence="1 2" key="1">
    <citation type="journal article" date="2015" name="Nat. Commun.">
        <title>Outbred genome sequencing and CRISPR/Cas9 gene editing in butterflies.</title>
        <authorList>
            <person name="Li X."/>
            <person name="Fan D."/>
            <person name="Zhang W."/>
            <person name="Liu G."/>
            <person name="Zhang L."/>
            <person name="Zhao L."/>
            <person name="Fang X."/>
            <person name="Chen L."/>
            <person name="Dong Y."/>
            <person name="Chen Y."/>
            <person name="Ding Y."/>
            <person name="Zhao R."/>
            <person name="Feng M."/>
            <person name="Zhu Y."/>
            <person name="Feng Y."/>
            <person name="Jiang X."/>
            <person name="Zhu D."/>
            <person name="Xiang H."/>
            <person name="Feng X."/>
            <person name="Li S."/>
            <person name="Wang J."/>
            <person name="Zhang G."/>
            <person name="Kronforst M.R."/>
            <person name="Wang W."/>
        </authorList>
    </citation>
    <scope>NUCLEOTIDE SEQUENCE [LARGE SCALE GENOMIC DNA]</scope>
    <source>
        <strain evidence="1">Ya'a_city_454_Px</strain>
        <tissue evidence="1">Whole body</tissue>
    </source>
</reference>
<dbReference type="EMBL" id="KQ459463">
    <property type="protein sequence ID" value="KPJ00485.1"/>
    <property type="molecule type" value="Genomic_DNA"/>
</dbReference>
<protein>
    <submittedName>
        <fullName evidence="1">Uncharacterized protein</fullName>
    </submittedName>
</protein>
<name>A0A194Q653_PAPXU</name>
<accession>A0A194Q653</accession>
<gene>
    <name evidence="1" type="ORF">RR46_07075</name>
</gene>
<keyword evidence="2" id="KW-1185">Reference proteome</keyword>
<dbReference type="Proteomes" id="UP000053268">
    <property type="component" value="Unassembled WGS sequence"/>
</dbReference>